<evidence type="ECO:0000313" key="19">
    <source>
        <dbReference type="EMBL" id="KGO74848.1"/>
    </source>
</evidence>
<organism evidence="19 20">
    <name type="scientific">Penicillium italicum</name>
    <name type="common">Blue mold</name>
    <dbReference type="NCBI Taxonomy" id="40296"/>
    <lineage>
        <taxon>Eukaryota</taxon>
        <taxon>Fungi</taxon>
        <taxon>Dikarya</taxon>
        <taxon>Ascomycota</taxon>
        <taxon>Pezizomycotina</taxon>
        <taxon>Eurotiomycetes</taxon>
        <taxon>Eurotiomycetidae</taxon>
        <taxon>Eurotiales</taxon>
        <taxon>Aspergillaceae</taxon>
        <taxon>Penicillium</taxon>
    </lineage>
</organism>
<feature type="binding site" evidence="16">
    <location>
        <position position="212"/>
    </location>
    <ligand>
        <name>Fe cation</name>
        <dbReference type="ChEBI" id="CHEBI:24875"/>
        <label>2</label>
    </ligand>
</feature>
<keyword evidence="12 16" id="KW-0408">Iron</keyword>
<feature type="binding site" evidence="16">
    <location>
        <position position="209"/>
    </location>
    <ligand>
        <name>Fe cation</name>
        <dbReference type="ChEBI" id="CHEBI:24875"/>
        <label>1</label>
    </ligand>
</feature>
<evidence type="ECO:0000256" key="8">
    <source>
        <dbReference type="ARBA" id="ARBA00022946"/>
    </source>
</evidence>
<evidence type="ECO:0000256" key="17">
    <source>
        <dbReference type="RuleBase" id="RU003779"/>
    </source>
</evidence>
<keyword evidence="7" id="KW-0999">Mitochondrion inner membrane</keyword>
<accession>A0A0A2L6L9</accession>
<dbReference type="Proteomes" id="UP000030104">
    <property type="component" value="Unassembled WGS sequence"/>
</dbReference>
<keyword evidence="6 16" id="KW-0479">Metal-binding</keyword>
<dbReference type="OMA" id="VHTYTRA"/>
<dbReference type="PhylomeDB" id="A0A0A2L6L9"/>
<name>A0A0A2L6L9_PENIT</name>
<feature type="transmembrane region" description="Helical" evidence="18">
    <location>
        <begin position="118"/>
        <end position="141"/>
    </location>
</feature>
<keyword evidence="10 18" id="KW-1133">Transmembrane helix</keyword>
<feature type="binding site" evidence="16">
    <location>
        <position position="103"/>
    </location>
    <ligand>
        <name>Fe cation</name>
        <dbReference type="ChEBI" id="CHEBI:24875"/>
        <label>2</label>
    </ligand>
</feature>
<evidence type="ECO:0000256" key="16">
    <source>
        <dbReference type="PIRSR" id="PIRSR005229-1"/>
    </source>
</evidence>
<keyword evidence="9 17" id="KW-0249">Electron transport</keyword>
<keyword evidence="4 17" id="KW-0679">Respiratory chain</keyword>
<protein>
    <recommendedName>
        <fullName evidence="17">Alternative oxidase</fullName>
        <ecNumber evidence="17">1.-.-.-</ecNumber>
    </recommendedName>
</protein>
<evidence type="ECO:0000313" key="20">
    <source>
        <dbReference type="Proteomes" id="UP000030104"/>
    </source>
</evidence>
<proteinExistence type="inferred from homology"/>
<reference evidence="19 20" key="1">
    <citation type="journal article" date="2015" name="Mol. Plant Microbe Interact.">
        <title>Genome, transcriptome, and functional analyses of Penicillium expansum provide new insights into secondary metabolism and pathogenicity.</title>
        <authorList>
            <person name="Ballester A.R."/>
            <person name="Marcet-Houben M."/>
            <person name="Levin E."/>
            <person name="Sela N."/>
            <person name="Selma-Lazaro C."/>
            <person name="Carmona L."/>
            <person name="Wisniewski M."/>
            <person name="Droby S."/>
            <person name="Gonzalez-Candelas L."/>
            <person name="Gabaldon T."/>
        </authorList>
    </citation>
    <scope>NUCLEOTIDE SEQUENCE [LARGE SCALE GENOMIC DNA]</scope>
    <source>
        <strain evidence="19 20">PHI-1</strain>
    </source>
</reference>
<feature type="binding site" evidence="16">
    <location>
        <position position="106"/>
    </location>
    <ligand>
        <name>Fe cation</name>
        <dbReference type="ChEBI" id="CHEBI:24875"/>
        <label>1</label>
    </ligand>
</feature>
<evidence type="ECO:0000256" key="5">
    <source>
        <dbReference type="ARBA" id="ARBA00022692"/>
    </source>
</evidence>
<evidence type="ECO:0000256" key="7">
    <source>
        <dbReference type="ARBA" id="ARBA00022792"/>
    </source>
</evidence>
<comment type="function">
    <text evidence="15">Catalyzes cyanide-resistant oxygen consumption. May increase respiration when the cytochrome respiratory pathway is restricted, or in response to low temperatures.</text>
</comment>
<evidence type="ECO:0000256" key="13">
    <source>
        <dbReference type="ARBA" id="ARBA00023128"/>
    </source>
</evidence>
<dbReference type="PANTHER" id="PTHR31803:SF3">
    <property type="entry name" value="ALTERNATIVE OXIDASE"/>
    <property type="match status" value="1"/>
</dbReference>
<dbReference type="InterPro" id="IPR002680">
    <property type="entry name" value="AOX"/>
</dbReference>
<evidence type="ECO:0000256" key="2">
    <source>
        <dbReference type="ARBA" id="ARBA00008388"/>
    </source>
</evidence>
<dbReference type="GO" id="GO:0046872">
    <property type="term" value="F:metal ion binding"/>
    <property type="evidence" value="ECO:0007669"/>
    <property type="project" value="UniProtKB-UniRule"/>
</dbReference>
<dbReference type="PIRSF" id="PIRSF005229">
    <property type="entry name" value="AOX"/>
    <property type="match status" value="1"/>
</dbReference>
<feature type="binding site" evidence="16">
    <location>
        <position position="154"/>
    </location>
    <ligand>
        <name>Fe cation</name>
        <dbReference type="ChEBI" id="CHEBI:24875"/>
        <label>2</label>
    </ligand>
</feature>
<comment type="caution">
    <text evidence="19">The sequence shown here is derived from an EMBL/GenBank/DDBJ whole genome shotgun (WGS) entry which is preliminary data.</text>
</comment>
<dbReference type="Pfam" id="PF01786">
    <property type="entry name" value="AOX"/>
    <property type="match status" value="1"/>
</dbReference>
<evidence type="ECO:0000256" key="11">
    <source>
        <dbReference type="ARBA" id="ARBA00023002"/>
    </source>
</evidence>
<keyword evidence="14 17" id="KW-0472">Membrane</keyword>
<keyword evidence="20" id="KW-1185">Reference proteome</keyword>
<feature type="binding site" evidence="16">
    <location>
        <position position="64"/>
    </location>
    <ligand>
        <name>Fe cation</name>
        <dbReference type="ChEBI" id="CHEBI:24875"/>
        <label>1</label>
    </ligand>
</feature>
<keyword evidence="11 17" id="KW-0560">Oxidoreductase</keyword>
<evidence type="ECO:0000256" key="15">
    <source>
        <dbReference type="ARBA" id="ARBA00025285"/>
    </source>
</evidence>
<evidence type="ECO:0000256" key="3">
    <source>
        <dbReference type="ARBA" id="ARBA00022448"/>
    </source>
</evidence>
<dbReference type="GO" id="GO:0005743">
    <property type="term" value="C:mitochondrial inner membrane"/>
    <property type="evidence" value="ECO:0007669"/>
    <property type="project" value="UniProtKB-SubCell"/>
</dbReference>
<evidence type="ECO:0000256" key="6">
    <source>
        <dbReference type="ARBA" id="ARBA00022723"/>
    </source>
</evidence>
<evidence type="ECO:0000256" key="1">
    <source>
        <dbReference type="ARBA" id="ARBA00004292"/>
    </source>
</evidence>
<keyword evidence="8" id="KW-0809">Transit peptide</keyword>
<dbReference type="OrthoDB" id="16906at2759"/>
<dbReference type="Gene3D" id="1.20.1260.140">
    <property type="entry name" value="Alternative oxidase"/>
    <property type="match status" value="1"/>
</dbReference>
<dbReference type="GO" id="GO:0009916">
    <property type="term" value="F:alternative oxidase activity"/>
    <property type="evidence" value="ECO:0007669"/>
    <property type="project" value="UniProtKB-UniRule"/>
</dbReference>
<evidence type="ECO:0000256" key="12">
    <source>
        <dbReference type="ARBA" id="ARBA00023004"/>
    </source>
</evidence>
<evidence type="ECO:0000256" key="14">
    <source>
        <dbReference type="ARBA" id="ARBA00023136"/>
    </source>
</evidence>
<dbReference type="STRING" id="40296.A0A0A2L6L9"/>
<dbReference type="PANTHER" id="PTHR31803">
    <property type="entry name" value="ALTERNATIVE OXIDASE"/>
    <property type="match status" value="1"/>
</dbReference>
<keyword evidence="3" id="KW-0813">Transport</keyword>
<dbReference type="InterPro" id="IPR038659">
    <property type="entry name" value="AOX_sf"/>
</dbReference>
<evidence type="ECO:0000256" key="10">
    <source>
        <dbReference type="ARBA" id="ARBA00022989"/>
    </source>
</evidence>
<dbReference type="FunFam" id="1.20.1260.140:FF:000002">
    <property type="entry name" value="Alternative oxidase"/>
    <property type="match status" value="1"/>
</dbReference>
<evidence type="ECO:0000256" key="4">
    <source>
        <dbReference type="ARBA" id="ARBA00022660"/>
    </source>
</evidence>
<sequence>MRNIRIAHRQASNWSDWVALGTVRIFRWGMDTATGYRHPKPGQELSGIFKMTEHKWLNRFIFLESVAGVPGMVGGMLRHLRSLRKMKRDNGWIETLLEEAFNERMHLLTFLKLAEPGWFMRLMVIGAQGVFFNGFFLAYLISPRICHRFVGYLEEEAVITYTRAIEELEAGKLPEWNDLDAPEIAIKYWQMPEGQRKMRDLLLFIRADEAKHREVNHTLANLKQTYDPNPYQIEYTDPSIAHPTKGIDNLKPEGWDRKDIFSIEAGRAKP</sequence>
<dbReference type="EC" id="1.-.-.-" evidence="17"/>
<dbReference type="EMBL" id="JQGA01000565">
    <property type="protein sequence ID" value="KGO74848.1"/>
    <property type="molecule type" value="Genomic_DNA"/>
</dbReference>
<dbReference type="HOGENOM" id="CLU_041974_3_0_1"/>
<gene>
    <name evidence="19" type="ORF">PITC_043560</name>
</gene>
<keyword evidence="5 17" id="KW-0812">Transmembrane</keyword>
<feature type="transmembrane region" description="Helical" evidence="18">
    <location>
        <begin position="60"/>
        <end position="80"/>
    </location>
</feature>
<dbReference type="CDD" id="cd01053">
    <property type="entry name" value="AOX"/>
    <property type="match status" value="1"/>
</dbReference>
<dbReference type="AlphaFoldDB" id="A0A0A2L6L9"/>
<comment type="subcellular location">
    <subcellularLocation>
        <location evidence="1">Mitochondrion inner membrane</location>
        <topology evidence="1">Multi-pass membrane protein</topology>
        <orientation evidence="1">Matrix side</orientation>
    </subcellularLocation>
</comment>
<evidence type="ECO:0000256" key="18">
    <source>
        <dbReference type="SAM" id="Phobius"/>
    </source>
</evidence>
<evidence type="ECO:0000256" key="9">
    <source>
        <dbReference type="ARBA" id="ARBA00022982"/>
    </source>
</evidence>
<dbReference type="GO" id="GO:0010230">
    <property type="term" value="P:alternative respiration"/>
    <property type="evidence" value="ECO:0007669"/>
    <property type="project" value="TreeGrafter"/>
</dbReference>
<comment type="cofactor">
    <cofactor evidence="16 17">
        <name>Fe cation</name>
        <dbReference type="ChEBI" id="CHEBI:24875"/>
    </cofactor>
    <text evidence="16 17">Binds 2 iron ions per subunit.</text>
</comment>
<comment type="similarity">
    <text evidence="2 17">Belongs to the alternative oxidase family.</text>
</comment>
<feature type="binding site" evidence="16">
    <location>
        <position position="209"/>
    </location>
    <ligand>
        <name>Fe cation</name>
        <dbReference type="ChEBI" id="CHEBI:24875"/>
        <label>2</label>
    </ligand>
</feature>
<dbReference type="GO" id="GO:0098803">
    <property type="term" value="C:respiratory chain complex"/>
    <property type="evidence" value="ECO:0007669"/>
    <property type="project" value="UniProtKB-UniRule"/>
</dbReference>
<feature type="binding site" evidence="16">
    <location>
        <position position="103"/>
    </location>
    <ligand>
        <name>Fe cation</name>
        <dbReference type="ChEBI" id="CHEBI:24875"/>
        <label>1</label>
    </ligand>
</feature>
<keyword evidence="13" id="KW-0496">Mitochondrion</keyword>